<dbReference type="GO" id="GO:0009409">
    <property type="term" value="P:response to cold"/>
    <property type="evidence" value="ECO:0000318"/>
    <property type="project" value="GO_Central"/>
</dbReference>
<dbReference type="InterPro" id="IPR036424">
    <property type="entry name" value="UPP_synth-like_sf"/>
</dbReference>
<organism evidence="2 3">
    <name type="scientific">Lactuca sativa</name>
    <name type="common">Garden lettuce</name>
    <dbReference type="NCBI Taxonomy" id="4236"/>
    <lineage>
        <taxon>Eukaryota</taxon>
        <taxon>Viridiplantae</taxon>
        <taxon>Streptophyta</taxon>
        <taxon>Embryophyta</taxon>
        <taxon>Tracheophyta</taxon>
        <taxon>Spermatophyta</taxon>
        <taxon>Magnoliopsida</taxon>
        <taxon>eudicotyledons</taxon>
        <taxon>Gunneridae</taxon>
        <taxon>Pentapetalae</taxon>
        <taxon>asterids</taxon>
        <taxon>campanulids</taxon>
        <taxon>Asterales</taxon>
        <taxon>Asteraceae</taxon>
        <taxon>Cichorioideae</taxon>
        <taxon>Cichorieae</taxon>
        <taxon>Lactucinae</taxon>
        <taxon>Lactuca</taxon>
    </lineage>
</organism>
<dbReference type="PANTHER" id="PTHR10291">
    <property type="entry name" value="DEHYDRODOLICHYL DIPHOSPHATE SYNTHASE FAMILY MEMBER"/>
    <property type="match status" value="1"/>
</dbReference>
<dbReference type="SUPFAM" id="SSF64005">
    <property type="entry name" value="Undecaprenyl diphosphate synthase"/>
    <property type="match status" value="1"/>
</dbReference>
<keyword evidence="1" id="KW-0808">Transferase</keyword>
<accession>A0A9R1VMT5</accession>
<name>A0A9R1VMT5_LACSA</name>
<sequence>MIITSFKEPIITPVGLHRELMLKHVEFIIDGNRRWDRSRGLMPQPSYLTCVGALKVEVDLCCKWGIQVLTVFAFSSNNWLRPKVEVDFLMRLLENTLKDEVASMDEIRVSVIGDVSKLPQSLRDFNITHCEKPILGTYESRWVVLDGCYGLRAKLHKCSLWQ</sequence>
<evidence type="ECO:0000313" key="3">
    <source>
        <dbReference type="Proteomes" id="UP000235145"/>
    </source>
</evidence>
<evidence type="ECO:0000313" key="2">
    <source>
        <dbReference type="EMBL" id="KAJ0207948.1"/>
    </source>
</evidence>
<gene>
    <name evidence="2" type="ORF">LSAT_V11C500274600</name>
</gene>
<comment type="caution">
    <text evidence="2">The sequence shown here is derived from an EMBL/GenBank/DDBJ whole genome shotgun (WGS) entry which is preliminary data.</text>
</comment>
<dbReference type="GO" id="GO:0009668">
    <property type="term" value="P:plastid membrane organization"/>
    <property type="evidence" value="ECO:0000318"/>
    <property type="project" value="GO_Central"/>
</dbReference>
<dbReference type="GO" id="GO:0009570">
    <property type="term" value="C:chloroplast stroma"/>
    <property type="evidence" value="ECO:0000318"/>
    <property type="project" value="GO_Central"/>
</dbReference>
<evidence type="ECO:0008006" key="4">
    <source>
        <dbReference type="Google" id="ProtNLM"/>
    </source>
</evidence>
<evidence type="ECO:0000256" key="1">
    <source>
        <dbReference type="ARBA" id="ARBA00022679"/>
    </source>
</evidence>
<dbReference type="AlphaFoldDB" id="A0A9R1VMT5"/>
<proteinExistence type="predicted"/>
<protein>
    <recommendedName>
        <fullName evidence="4">Alkyl transferase</fullName>
    </recommendedName>
</protein>
<dbReference type="InterPro" id="IPR001441">
    <property type="entry name" value="UPP_synth-like"/>
</dbReference>
<keyword evidence="3" id="KW-1185">Reference proteome</keyword>
<dbReference type="Gene3D" id="3.40.1180.10">
    <property type="entry name" value="Decaprenyl diphosphate synthase-like"/>
    <property type="match status" value="1"/>
</dbReference>
<dbReference type="Proteomes" id="UP000235145">
    <property type="component" value="Unassembled WGS sequence"/>
</dbReference>
<reference evidence="2 3" key="1">
    <citation type="journal article" date="2017" name="Nat. Commun.">
        <title>Genome assembly with in vitro proximity ligation data and whole-genome triplication in lettuce.</title>
        <authorList>
            <person name="Reyes-Chin-Wo S."/>
            <person name="Wang Z."/>
            <person name="Yang X."/>
            <person name="Kozik A."/>
            <person name="Arikit S."/>
            <person name="Song C."/>
            <person name="Xia L."/>
            <person name="Froenicke L."/>
            <person name="Lavelle D.O."/>
            <person name="Truco M.J."/>
            <person name="Xia R."/>
            <person name="Zhu S."/>
            <person name="Xu C."/>
            <person name="Xu H."/>
            <person name="Xu X."/>
            <person name="Cox K."/>
            <person name="Korf I."/>
            <person name="Meyers B.C."/>
            <person name="Michelmore R.W."/>
        </authorList>
    </citation>
    <scope>NUCLEOTIDE SEQUENCE [LARGE SCALE GENOMIC DNA]</scope>
    <source>
        <strain evidence="3">cv. Salinas</strain>
        <tissue evidence="2">Seedlings</tissue>
    </source>
</reference>
<dbReference type="PANTHER" id="PTHR10291:SF0">
    <property type="entry name" value="DEHYDRODOLICHYL DIPHOSPHATE SYNTHASE 2"/>
    <property type="match status" value="1"/>
</dbReference>
<dbReference type="EMBL" id="NBSK02000005">
    <property type="protein sequence ID" value="KAJ0207948.1"/>
    <property type="molecule type" value="Genomic_DNA"/>
</dbReference>
<dbReference type="GO" id="GO:0016765">
    <property type="term" value="F:transferase activity, transferring alkyl or aryl (other than methyl) groups"/>
    <property type="evidence" value="ECO:0007669"/>
    <property type="project" value="InterPro"/>
</dbReference>
<dbReference type="GO" id="GO:0016094">
    <property type="term" value="P:polyprenol biosynthetic process"/>
    <property type="evidence" value="ECO:0000318"/>
    <property type="project" value="GO_Central"/>
</dbReference>
<dbReference type="Pfam" id="PF01255">
    <property type="entry name" value="Prenyltransf"/>
    <property type="match status" value="1"/>
</dbReference>